<accession>A0ACB8AJY3</accession>
<dbReference type="Proteomes" id="UP000790377">
    <property type="component" value="Unassembled WGS sequence"/>
</dbReference>
<keyword evidence="2" id="KW-1185">Reference proteome</keyword>
<sequence>MASEEQVVMGVSHRPTQLSINAFERCLPDIIADIERSRKEWRHIDGVWPHVPGLSDQELTRHIHILTHLKEVRVAELTYGKAIFGKIELPGVNDPELGQGYVHVRLHHGVGTSEESITFHSIRITGFDVGPDGHAHHWHAIQAGDTPLEWFDAEKDATASAE</sequence>
<gene>
    <name evidence="1" type="ORF">BJ138DRAFT_1177889</name>
</gene>
<organism evidence="1 2">
    <name type="scientific">Hygrophoropsis aurantiaca</name>
    <dbReference type="NCBI Taxonomy" id="72124"/>
    <lineage>
        <taxon>Eukaryota</taxon>
        <taxon>Fungi</taxon>
        <taxon>Dikarya</taxon>
        <taxon>Basidiomycota</taxon>
        <taxon>Agaricomycotina</taxon>
        <taxon>Agaricomycetes</taxon>
        <taxon>Agaricomycetidae</taxon>
        <taxon>Boletales</taxon>
        <taxon>Coniophorineae</taxon>
        <taxon>Hygrophoropsidaceae</taxon>
        <taxon>Hygrophoropsis</taxon>
    </lineage>
</organism>
<name>A0ACB8AJY3_9AGAM</name>
<dbReference type="EMBL" id="MU267626">
    <property type="protein sequence ID" value="KAH7913704.1"/>
    <property type="molecule type" value="Genomic_DNA"/>
</dbReference>
<evidence type="ECO:0000313" key="2">
    <source>
        <dbReference type="Proteomes" id="UP000790377"/>
    </source>
</evidence>
<reference evidence="1" key="1">
    <citation type="journal article" date="2021" name="New Phytol.">
        <title>Evolutionary innovations through gain and loss of genes in the ectomycorrhizal Boletales.</title>
        <authorList>
            <person name="Wu G."/>
            <person name="Miyauchi S."/>
            <person name="Morin E."/>
            <person name="Kuo A."/>
            <person name="Drula E."/>
            <person name="Varga T."/>
            <person name="Kohler A."/>
            <person name="Feng B."/>
            <person name="Cao Y."/>
            <person name="Lipzen A."/>
            <person name="Daum C."/>
            <person name="Hundley H."/>
            <person name="Pangilinan J."/>
            <person name="Johnson J."/>
            <person name="Barry K."/>
            <person name="LaButti K."/>
            <person name="Ng V."/>
            <person name="Ahrendt S."/>
            <person name="Min B."/>
            <person name="Choi I.G."/>
            <person name="Park H."/>
            <person name="Plett J.M."/>
            <person name="Magnuson J."/>
            <person name="Spatafora J.W."/>
            <person name="Nagy L.G."/>
            <person name="Henrissat B."/>
            <person name="Grigoriev I.V."/>
            <person name="Yang Z.L."/>
            <person name="Xu J."/>
            <person name="Martin F.M."/>
        </authorList>
    </citation>
    <scope>NUCLEOTIDE SEQUENCE</scope>
    <source>
        <strain evidence="1">ATCC 28755</strain>
    </source>
</reference>
<proteinExistence type="predicted"/>
<protein>
    <submittedName>
        <fullName evidence="1">Uncharacterized protein</fullName>
    </submittedName>
</protein>
<evidence type="ECO:0000313" key="1">
    <source>
        <dbReference type="EMBL" id="KAH7913704.1"/>
    </source>
</evidence>
<comment type="caution">
    <text evidence="1">The sequence shown here is derived from an EMBL/GenBank/DDBJ whole genome shotgun (WGS) entry which is preliminary data.</text>
</comment>